<dbReference type="PANTHER" id="PTHR44068">
    <property type="entry name" value="ZGC:194242"/>
    <property type="match status" value="1"/>
</dbReference>
<dbReference type="GO" id="GO:0032259">
    <property type="term" value="P:methylation"/>
    <property type="evidence" value="ECO:0007669"/>
    <property type="project" value="UniProtKB-KW"/>
</dbReference>
<keyword evidence="4" id="KW-1185">Reference proteome</keyword>
<reference evidence="3" key="1">
    <citation type="submission" date="2022-06" db="EMBL/GenBank/DDBJ databases">
        <title>Novel species in genus nocardia.</title>
        <authorList>
            <person name="Li F."/>
        </authorList>
    </citation>
    <scope>NUCLEOTIDE SEQUENCE</scope>
    <source>
        <strain evidence="3">CDC141</strain>
    </source>
</reference>
<feature type="domain" description="Methyltransferase type 11" evidence="2">
    <location>
        <begin position="66"/>
        <end position="161"/>
    </location>
</feature>
<comment type="caution">
    <text evidence="3">The sequence shown here is derived from an EMBL/GenBank/DDBJ whole genome shotgun (WGS) entry which is preliminary data.</text>
</comment>
<gene>
    <name evidence="3" type="ORF">NDR86_19180</name>
</gene>
<dbReference type="EMBL" id="JAMRXG010000007">
    <property type="protein sequence ID" value="MCM6775603.1"/>
    <property type="molecule type" value="Genomic_DNA"/>
</dbReference>
<sequence length="277" mass="30126">MTGSLDTQAIYSLTHRQIANNEAAQEMMAYLWRDWGGYVGQLSWVTAAQLAAMAEAAGLAPGRAALDLCCGTGGITRHLVATTGATMTGLDYSEPAIEIARRDAAAVPAIRFDHGDARELPYGTAEFDAVISVDSLVIVPDRRQVLAECARVLKAGGRLVFSDEVLTGPVPRDPETQRALAVYGRLFPLTAPGYRRLLVHLGFTEIEIHDRTPMFVAINRRWADSYRRFEESGRKVLGDRLFEDGLAFFDTLHAEGAAGRLGQVLVSATWTGHDGAH</sequence>
<dbReference type="CDD" id="cd02440">
    <property type="entry name" value="AdoMet_MTases"/>
    <property type="match status" value="1"/>
</dbReference>
<keyword evidence="1" id="KW-0808">Transferase</keyword>
<keyword evidence="3" id="KW-0489">Methyltransferase</keyword>
<organism evidence="3 4">
    <name type="scientific">Nocardia pulmonis</name>
    <dbReference type="NCBI Taxonomy" id="2951408"/>
    <lineage>
        <taxon>Bacteria</taxon>
        <taxon>Bacillati</taxon>
        <taxon>Actinomycetota</taxon>
        <taxon>Actinomycetes</taxon>
        <taxon>Mycobacteriales</taxon>
        <taxon>Nocardiaceae</taxon>
        <taxon>Nocardia</taxon>
    </lineage>
</organism>
<evidence type="ECO:0000313" key="3">
    <source>
        <dbReference type="EMBL" id="MCM6775603.1"/>
    </source>
</evidence>
<dbReference type="Pfam" id="PF08241">
    <property type="entry name" value="Methyltransf_11"/>
    <property type="match status" value="1"/>
</dbReference>
<dbReference type="Proteomes" id="UP001139157">
    <property type="component" value="Unassembled WGS sequence"/>
</dbReference>
<dbReference type="SUPFAM" id="SSF53335">
    <property type="entry name" value="S-adenosyl-L-methionine-dependent methyltransferases"/>
    <property type="match status" value="1"/>
</dbReference>
<evidence type="ECO:0000259" key="2">
    <source>
        <dbReference type="Pfam" id="PF08241"/>
    </source>
</evidence>
<protein>
    <submittedName>
        <fullName evidence="3">Methyltransferase domain-containing protein</fullName>
    </submittedName>
</protein>
<dbReference type="AlphaFoldDB" id="A0A9X2ECC1"/>
<dbReference type="GO" id="GO:0008757">
    <property type="term" value="F:S-adenosylmethionine-dependent methyltransferase activity"/>
    <property type="evidence" value="ECO:0007669"/>
    <property type="project" value="InterPro"/>
</dbReference>
<dbReference type="InterPro" id="IPR050447">
    <property type="entry name" value="Erg6_SMT_methyltransf"/>
</dbReference>
<dbReference type="InterPro" id="IPR029063">
    <property type="entry name" value="SAM-dependent_MTases_sf"/>
</dbReference>
<dbReference type="InterPro" id="IPR013216">
    <property type="entry name" value="Methyltransf_11"/>
</dbReference>
<dbReference type="Gene3D" id="3.40.50.150">
    <property type="entry name" value="Vaccinia Virus protein VP39"/>
    <property type="match status" value="1"/>
</dbReference>
<name>A0A9X2ECC1_9NOCA</name>
<evidence type="ECO:0000313" key="4">
    <source>
        <dbReference type="Proteomes" id="UP001139157"/>
    </source>
</evidence>
<evidence type="ECO:0000256" key="1">
    <source>
        <dbReference type="ARBA" id="ARBA00022679"/>
    </source>
</evidence>
<accession>A0A9X2ECC1</accession>
<dbReference type="PANTHER" id="PTHR44068:SF11">
    <property type="entry name" value="GERANYL DIPHOSPHATE 2-C-METHYLTRANSFERASE"/>
    <property type="match status" value="1"/>
</dbReference>
<dbReference type="RefSeq" id="WP_251913845.1">
    <property type="nucleotide sequence ID" value="NZ_JAMRXG010000007.1"/>
</dbReference>
<proteinExistence type="predicted"/>